<dbReference type="Gene3D" id="1.10.8.50">
    <property type="match status" value="1"/>
</dbReference>
<protein>
    <submittedName>
        <fullName evidence="2">DNA-binding protein</fullName>
    </submittedName>
</protein>
<dbReference type="InterPro" id="IPR055201">
    <property type="entry name" value="IHF-like_H2TH"/>
</dbReference>
<dbReference type="InterPro" id="IPR010979">
    <property type="entry name" value="Ribosomal_uS13-like_H2TH"/>
</dbReference>
<evidence type="ECO:0000313" key="2">
    <source>
        <dbReference type="EMBL" id="PKZ81260.1"/>
    </source>
</evidence>
<feature type="domain" description="Integration host factor-like helix-two turn-helix" evidence="1">
    <location>
        <begin position="37"/>
        <end position="100"/>
    </location>
</feature>
<dbReference type="GO" id="GO:0003677">
    <property type="term" value="F:DNA binding"/>
    <property type="evidence" value="ECO:0007669"/>
    <property type="project" value="UniProtKB-KW"/>
</dbReference>
<dbReference type="InterPro" id="IPR047806">
    <property type="entry name" value="IHF_actinobact"/>
</dbReference>
<sequence length="104" mass="11224">MALRQLSVQERAEARRKALQARQARAELKAAFAAGAVGLADVFARADTEDAVARLRTVDLLLALPGVGEVRARETMAGCGISPRRRLGGLGRRQREALIAYIGR</sequence>
<dbReference type="Proteomes" id="UP000234847">
    <property type="component" value="Unassembled WGS sequence"/>
</dbReference>
<keyword evidence="2" id="KW-0238">DNA-binding</keyword>
<dbReference type="AlphaFoldDB" id="A0AAP3AA75"/>
<dbReference type="RefSeq" id="WP_036313727.1">
    <property type="nucleotide sequence ID" value="NZ_CABIZL010000002.1"/>
</dbReference>
<accession>A0AAP3AA75</accession>
<dbReference type="Pfam" id="PF22525">
    <property type="entry name" value="H2TH_5"/>
    <property type="match status" value="1"/>
</dbReference>
<dbReference type="NCBIfam" id="NF041260">
    <property type="entry name" value="actino_IHF"/>
    <property type="match status" value="1"/>
</dbReference>
<dbReference type="EMBL" id="PKJT01000009">
    <property type="protein sequence ID" value="PKZ81260.1"/>
    <property type="molecule type" value="Genomic_DNA"/>
</dbReference>
<evidence type="ECO:0000259" key="1">
    <source>
        <dbReference type="Pfam" id="PF22525"/>
    </source>
</evidence>
<gene>
    <name evidence="2" type="ORF">CYJ95_09015</name>
</gene>
<organism evidence="2 3">
    <name type="scientific">Micrococcus luteus</name>
    <name type="common">Micrococcus lysodeikticus</name>
    <dbReference type="NCBI Taxonomy" id="1270"/>
    <lineage>
        <taxon>Bacteria</taxon>
        <taxon>Bacillati</taxon>
        <taxon>Actinomycetota</taxon>
        <taxon>Actinomycetes</taxon>
        <taxon>Micrococcales</taxon>
        <taxon>Micrococcaceae</taxon>
        <taxon>Micrococcus</taxon>
    </lineage>
</organism>
<dbReference type="SUPFAM" id="SSF46946">
    <property type="entry name" value="S13-like H2TH domain"/>
    <property type="match status" value="1"/>
</dbReference>
<proteinExistence type="predicted"/>
<comment type="caution">
    <text evidence="2">The sequence shown here is derived from an EMBL/GenBank/DDBJ whole genome shotgun (WGS) entry which is preliminary data.</text>
</comment>
<name>A0AAP3AA75_MICLU</name>
<reference evidence="2 3" key="1">
    <citation type="submission" date="2017-12" db="EMBL/GenBank/DDBJ databases">
        <title>Phylogenetic diversity of female urinary microbiome.</title>
        <authorList>
            <person name="Thomas-White K."/>
            <person name="Wolfe A.J."/>
        </authorList>
    </citation>
    <scope>NUCLEOTIDE SEQUENCE [LARGE SCALE GENOMIC DNA]</scope>
    <source>
        <strain evidence="2 3">UMB0038</strain>
    </source>
</reference>
<evidence type="ECO:0000313" key="3">
    <source>
        <dbReference type="Proteomes" id="UP000234847"/>
    </source>
</evidence>